<comment type="caution">
    <text evidence="3">The sequence shown here is derived from an EMBL/GenBank/DDBJ whole genome shotgun (WGS) entry which is preliminary data.</text>
</comment>
<evidence type="ECO:0008006" key="5">
    <source>
        <dbReference type="Google" id="ProtNLM"/>
    </source>
</evidence>
<protein>
    <recommendedName>
        <fullName evidence="5">ABC transporter permease</fullName>
    </recommendedName>
</protein>
<keyword evidence="4" id="KW-1185">Reference proteome</keyword>
<dbReference type="Proteomes" id="UP000279275">
    <property type="component" value="Unassembled WGS sequence"/>
</dbReference>
<proteinExistence type="predicted"/>
<feature type="region of interest" description="Disordered" evidence="1">
    <location>
        <begin position="321"/>
        <end position="355"/>
    </location>
</feature>
<name>A0A3M2KU15_9NOCA</name>
<gene>
    <name evidence="3" type="ORF">EBN03_27320</name>
</gene>
<feature type="transmembrane region" description="Helical" evidence="2">
    <location>
        <begin position="178"/>
        <end position="202"/>
    </location>
</feature>
<dbReference type="AlphaFoldDB" id="A0A3M2KU15"/>
<keyword evidence="2" id="KW-0472">Membrane</keyword>
<feature type="transmembrane region" description="Helical" evidence="2">
    <location>
        <begin position="234"/>
        <end position="255"/>
    </location>
</feature>
<organism evidence="3 4">
    <name type="scientific">Nocardia stercoris</name>
    <dbReference type="NCBI Taxonomy" id="2483361"/>
    <lineage>
        <taxon>Bacteria</taxon>
        <taxon>Bacillati</taxon>
        <taxon>Actinomycetota</taxon>
        <taxon>Actinomycetes</taxon>
        <taxon>Mycobacteriales</taxon>
        <taxon>Nocardiaceae</taxon>
        <taxon>Nocardia</taxon>
    </lineage>
</organism>
<feature type="transmembrane region" description="Helical" evidence="2">
    <location>
        <begin position="12"/>
        <end position="31"/>
    </location>
</feature>
<evidence type="ECO:0000313" key="3">
    <source>
        <dbReference type="EMBL" id="RMI29137.1"/>
    </source>
</evidence>
<feature type="transmembrane region" description="Helical" evidence="2">
    <location>
        <begin position="146"/>
        <end position="171"/>
    </location>
</feature>
<keyword evidence="2" id="KW-1133">Transmembrane helix</keyword>
<dbReference type="EMBL" id="RFFH01000016">
    <property type="protein sequence ID" value="RMI29137.1"/>
    <property type="molecule type" value="Genomic_DNA"/>
</dbReference>
<reference evidence="3 4" key="1">
    <citation type="submission" date="2018-10" db="EMBL/GenBank/DDBJ databases">
        <title>Isolation from cow dung.</title>
        <authorList>
            <person name="Ling L."/>
        </authorList>
    </citation>
    <scope>NUCLEOTIDE SEQUENCE [LARGE SCALE GENOMIC DNA]</scope>
    <source>
        <strain evidence="3 4">NEAU-LL90</strain>
    </source>
</reference>
<dbReference type="OrthoDB" id="3288304at2"/>
<evidence type="ECO:0000313" key="4">
    <source>
        <dbReference type="Proteomes" id="UP000279275"/>
    </source>
</evidence>
<keyword evidence="2" id="KW-0812">Transmembrane</keyword>
<dbReference type="RefSeq" id="WP_122191005.1">
    <property type="nucleotide sequence ID" value="NZ_RFFH01000016.1"/>
</dbReference>
<sequence>MPVKAQLRSVAVHLLTPLLMCLGMGLAYLGAFHQPQPNHLQVAIVGTDPQAKVLAQSLKDSAGSALDVITVPDRDAAVDRIGRLDLAGAFVPDAQQPELVVNKAASEATEAAVETVFHEVTAQQNVPLRVTDLANLPAGDPTGQSLFFLMIMLSIGGYASVAVIGAAGAGLPMRIRALIGLATSFVVSVIAIAVAVPVYHIIDHDYLQIWALGWLYAAGILAIGIGLHTFLQRWTTLSLMGLFVMLNFTSAGGVYRPELLNGFFGSLHSFWNGAGFLEGARSLLYFGGTGFGGRLASLVVWLFVGLVVLAVAAAAERRGTGAHHHTGPAPAPKPLPDNAVSEAEAETEMAEAVGV</sequence>
<accession>A0A3M2KU15</accession>
<feature type="transmembrane region" description="Helical" evidence="2">
    <location>
        <begin position="208"/>
        <end position="227"/>
    </location>
</feature>
<evidence type="ECO:0000256" key="1">
    <source>
        <dbReference type="SAM" id="MobiDB-lite"/>
    </source>
</evidence>
<evidence type="ECO:0000256" key="2">
    <source>
        <dbReference type="SAM" id="Phobius"/>
    </source>
</evidence>
<feature type="transmembrane region" description="Helical" evidence="2">
    <location>
        <begin position="295"/>
        <end position="315"/>
    </location>
</feature>